<protein>
    <submittedName>
        <fullName evidence="7">Predicted arabinose efflux permease, MFS family</fullName>
    </submittedName>
</protein>
<dbReference type="RefSeq" id="WP_093250556.1">
    <property type="nucleotide sequence ID" value="NZ_FNGP01000002.1"/>
</dbReference>
<feature type="transmembrane region" description="Helical" evidence="5">
    <location>
        <begin position="367"/>
        <end position="400"/>
    </location>
</feature>
<dbReference type="PANTHER" id="PTHR23534:SF1">
    <property type="entry name" value="MAJOR FACILITATOR SUPERFAMILY PROTEIN"/>
    <property type="match status" value="1"/>
</dbReference>
<comment type="subcellular location">
    <subcellularLocation>
        <location evidence="1">Cell membrane</location>
        <topology evidence="1">Multi-pass membrane protein</topology>
    </subcellularLocation>
</comment>
<evidence type="ECO:0000259" key="6">
    <source>
        <dbReference type="PROSITE" id="PS50850"/>
    </source>
</evidence>
<name>A0A1G9JYV2_9ACTN</name>
<reference evidence="7 8" key="1">
    <citation type="submission" date="2016-10" db="EMBL/GenBank/DDBJ databases">
        <authorList>
            <person name="de Groot N.N."/>
        </authorList>
    </citation>
    <scope>NUCLEOTIDE SEQUENCE [LARGE SCALE GENOMIC DNA]</scope>
    <source>
        <strain evidence="7 8">CGMCC 1.9159</strain>
    </source>
</reference>
<feature type="transmembrane region" description="Helical" evidence="5">
    <location>
        <begin position="21"/>
        <end position="41"/>
    </location>
</feature>
<dbReference type="AlphaFoldDB" id="A0A1G9JYV2"/>
<dbReference type="Proteomes" id="UP000199475">
    <property type="component" value="Unassembled WGS sequence"/>
</dbReference>
<sequence length="412" mass="42448">MTHHHEPVDPAFGPNHWRLATAQLLSGVGIASGVAVGAILVEDISGSTALAGFAQTATILGAGLVGFPLSKLASRRGRRTALALGFGLGAVGALLILLGAQLDVLVVLFLGLTLFGSATAAGLQSRYAATDLAPVDQRARAMSIVIWATTVGSVAGPQLTAPGAALGRVLGMNGLVGPYLFSLVSFALATLVTATMREPQRPLAETSGSGEDLSMLECLRMAWARPTAFFGMTAVVAGQIMMVAVMVMTPLHMHHQDMSLTVVGVVISGHILGMYGLSPVVGWLSDRFGPTKVVYLGMVLFLVTFLVGILDALGESSLVRLIPTLFLLGVAWSCTLIAGSAIVVGAVEPTARVPFQGTVDALMNFGAAAVTAATGTVLALYGFVGINLLAAAVLLVLLAIATRARRDRSRLG</sequence>
<keyword evidence="8" id="KW-1185">Reference proteome</keyword>
<dbReference type="STRING" id="686624.SAMN04488242_1517"/>
<gene>
    <name evidence="7" type="ORF">SAMN04488242_1517</name>
</gene>
<evidence type="ECO:0000256" key="3">
    <source>
        <dbReference type="ARBA" id="ARBA00022989"/>
    </source>
</evidence>
<dbReference type="Pfam" id="PF07690">
    <property type="entry name" value="MFS_1"/>
    <property type="match status" value="1"/>
</dbReference>
<evidence type="ECO:0000256" key="5">
    <source>
        <dbReference type="SAM" id="Phobius"/>
    </source>
</evidence>
<accession>A0A1G9JYV2</accession>
<feature type="transmembrane region" description="Helical" evidence="5">
    <location>
        <begin position="293"/>
        <end position="313"/>
    </location>
</feature>
<keyword evidence="2 5" id="KW-0812">Transmembrane</keyword>
<evidence type="ECO:0000256" key="4">
    <source>
        <dbReference type="ARBA" id="ARBA00023136"/>
    </source>
</evidence>
<evidence type="ECO:0000313" key="8">
    <source>
        <dbReference type="Proteomes" id="UP000199475"/>
    </source>
</evidence>
<feature type="transmembrane region" description="Helical" evidence="5">
    <location>
        <begin position="81"/>
        <end position="98"/>
    </location>
</feature>
<dbReference type="GO" id="GO:0005886">
    <property type="term" value="C:plasma membrane"/>
    <property type="evidence" value="ECO:0007669"/>
    <property type="project" value="UniProtKB-SubCell"/>
</dbReference>
<feature type="transmembrane region" description="Helical" evidence="5">
    <location>
        <begin position="229"/>
        <end position="248"/>
    </location>
</feature>
<feature type="transmembrane region" description="Helical" evidence="5">
    <location>
        <begin position="325"/>
        <end position="347"/>
    </location>
</feature>
<keyword evidence="3 5" id="KW-1133">Transmembrane helix</keyword>
<dbReference type="InterPro" id="IPR011701">
    <property type="entry name" value="MFS"/>
</dbReference>
<feature type="transmembrane region" description="Helical" evidence="5">
    <location>
        <begin position="47"/>
        <end position="69"/>
    </location>
</feature>
<feature type="transmembrane region" description="Helical" evidence="5">
    <location>
        <begin position="176"/>
        <end position="196"/>
    </location>
</feature>
<feature type="transmembrane region" description="Helical" evidence="5">
    <location>
        <begin position="104"/>
        <end position="123"/>
    </location>
</feature>
<dbReference type="OrthoDB" id="9776171at2"/>
<organism evidence="7 8">
    <name type="scientific">Tessaracoccus oleiagri</name>
    <dbReference type="NCBI Taxonomy" id="686624"/>
    <lineage>
        <taxon>Bacteria</taxon>
        <taxon>Bacillati</taxon>
        <taxon>Actinomycetota</taxon>
        <taxon>Actinomycetes</taxon>
        <taxon>Propionibacteriales</taxon>
        <taxon>Propionibacteriaceae</taxon>
        <taxon>Tessaracoccus</taxon>
    </lineage>
</organism>
<evidence type="ECO:0000256" key="1">
    <source>
        <dbReference type="ARBA" id="ARBA00004651"/>
    </source>
</evidence>
<dbReference type="PANTHER" id="PTHR23534">
    <property type="entry name" value="MFS PERMEASE"/>
    <property type="match status" value="1"/>
</dbReference>
<feature type="domain" description="Major facilitator superfamily (MFS) profile" evidence="6">
    <location>
        <begin position="15"/>
        <end position="410"/>
    </location>
</feature>
<proteinExistence type="predicted"/>
<dbReference type="Gene3D" id="1.20.1250.20">
    <property type="entry name" value="MFS general substrate transporter like domains"/>
    <property type="match status" value="1"/>
</dbReference>
<evidence type="ECO:0000313" key="7">
    <source>
        <dbReference type="EMBL" id="SDL42063.1"/>
    </source>
</evidence>
<dbReference type="SUPFAM" id="SSF103473">
    <property type="entry name" value="MFS general substrate transporter"/>
    <property type="match status" value="1"/>
</dbReference>
<dbReference type="InterPro" id="IPR036259">
    <property type="entry name" value="MFS_trans_sf"/>
</dbReference>
<dbReference type="InterPro" id="IPR020846">
    <property type="entry name" value="MFS_dom"/>
</dbReference>
<dbReference type="GO" id="GO:0022857">
    <property type="term" value="F:transmembrane transporter activity"/>
    <property type="evidence" value="ECO:0007669"/>
    <property type="project" value="InterPro"/>
</dbReference>
<dbReference type="PROSITE" id="PS50850">
    <property type="entry name" value="MFS"/>
    <property type="match status" value="1"/>
</dbReference>
<evidence type="ECO:0000256" key="2">
    <source>
        <dbReference type="ARBA" id="ARBA00022692"/>
    </source>
</evidence>
<feature type="transmembrane region" description="Helical" evidence="5">
    <location>
        <begin position="260"/>
        <end position="281"/>
    </location>
</feature>
<keyword evidence="4 5" id="KW-0472">Membrane</keyword>
<dbReference type="EMBL" id="FNGP01000002">
    <property type="protein sequence ID" value="SDL42063.1"/>
    <property type="molecule type" value="Genomic_DNA"/>
</dbReference>